<keyword evidence="1" id="KW-0812">Transmembrane</keyword>
<reference evidence="2 3" key="1">
    <citation type="submission" date="2024-06" db="EMBL/GenBank/DDBJ databases">
        <title>Lysinibacillus zambalefons sp. nov., a Novel Firmicute Isolated from the Poon Bato Zambales Hyperalkaline Spring.</title>
        <authorList>
            <person name="Aja J.A."/>
            <person name="Lazaro J.E.H."/>
            <person name="Llorin L.D."/>
            <person name="Lim K.R."/>
            <person name="Teodosio J."/>
            <person name="Dalisay D.S."/>
        </authorList>
    </citation>
    <scope>NUCLEOTIDE SEQUENCE [LARGE SCALE GENOMIC DNA]</scope>
    <source>
        <strain evidence="2 3">M3</strain>
    </source>
</reference>
<keyword evidence="1" id="KW-1133">Transmembrane helix</keyword>
<comment type="caution">
    <text evidence="2">The sequence shown here is derived from an EMBL/GenBank/DDBJ whole genome shotgun (WGS) entry which is preliminary data.</text>
</comment>
<organism evidence="2 3">
    <name type="scientific">Lysinibacillus zambalensis</name>
    <dbReference type="NCBI Taxonomy" id="3160866"/>
    <lineage>
        <taxon>Bacteria</taxon>
        <taxon>Bacillati</taxon>
        <taxon>Bacillota</taxon>
        <taxon>Bacilli</taxon>
        <taxon>Bacillales</taxon>
        <taxon>Bacillaceae</taxon>
        <taxon>Lysinibacillus</taxon>
    </lineage>
</organism>
<dbReference type="EMBL" id="JBEGDG010000024">
    <property type="protein sequence ID" value="MEQ6357315.1"/>
    <property type="molecule type" value="Genomic_DNA"/>
</dbReference>
<protein>
    <submittedName>
        <fullName evidence="2">Uncharacterized protein</fullName>
    </submittedName>
</protein>
<evidence type="ECO:0000313" key="2">
    <source>
        <dbReference type="EMBL" id="MEQ6357315.1"/>
    </source>
</evidence>
<evidence type="ECO:0000313" key="3">
    <source>
        <dbReference type="Proteomes" id="UP001478862"/>
    </source>
</evidence>
<evidence type="ECO:0000256" key="1">
    <source>
        <dbReference type="SAM" id="Phobius"/>
    </source>
</evidence>
<dbReference type="Proteomes" id="UP001478862">
    <property type="component" value="Unassembled WGS sequence"/>
</dbReference>
<gene>
    <name evidence="2" type="ORF">ABNX05_22120</name>
</gene>
<name>A0ABV1MXS8_9BACI</name>
<feature type="transmembrane region" description="Helical" evidence="1">
    <location>
        <begin position="30"/>
        <end position="47"/>
    </location>
</feature>
<dbReference type="RefSeq" id="WP_349661678.1">
    <property type="nucleotide sequence ID" value="NZ_JBEGDG010000024.1"/>
</dbReference>
<sequence>MRASAIGMAVLFSVIVVALCLGVDNIGQGIAYVEGFMMWILALNAIIME</sequence>
<accession>A0ABV1MXS8</accession>
<keyword evidence="3" id="KW-1185">Reference proteome</keyword>
<keyword evidence="1" id="KW-0472">Membrane</keyword>
<proteinExistence type="predicted"/>